<dbReference type="GO" id="GO:0003676">
    <property type="term" value="F:nucleic acid binding"/>
    <property type="evidence" value="ECO:0007669"/>
    <property type="project" value="InterPro"/>
</dbReference>
<dbReference type="InterPro" id="IPR035979">
    <property type="entry name" value="RBD_domain_sf"/>
</dbReference>
<keyword evidence="3" id="KW-1185">Reference proteome</keyword>
<evidence type="ECO:0000256" key="1">
    <source>
        <dbReference type="SAM" id="MobiDB-lite"/>
    </source>
</evidence>
<sequence length="430" mass="48114">MRKVLRRRMVMMTGRRSGEYATCTEVVDIYIGGKNDRSGSTFAFVRFENIRDAKVLEHEMSRVRCGHYILRVNIARYQKRQGPKGFKINTNHVVPPEKSYQVAWKATNATRDSRTFAEVIKGTTSRPLASGTNPIAINPATFSVGMEDCVMVGEIISIQQITDLPTVLPFDGNPRWYGLPVRFRSNENFSRIANAFGTTLEIIGVDWKAFDISTGEVCIITKHNTIINNVVNVSFRNKVYPIGIVEYDRDWMPFDRSIQKDPIPQVNDDIDDEAEDDMEVNDSKGDKGDKQDFEEDENQDSEEDAISDTWMGPVQQDDVLEDGEIIEESGEYVAPETVALISEDLENPQVGLSVEDPLAVINTSVPPFDLNTSTAESNSKEDHSVDDIGSSSCELTKIVKVGCDVGFQFSKDDLIVTRIANLGDDVKMKT</sequence>
<name>A0AA36A2G7_LACSI</name>
<dbReference type="EMBL" id="OX465085">
    <property type="protein sequence ID" value="CAI9302748.1"/>
    <property type="molecule type" value="Genomic_DNA"/>
</dbReference>
<dbReference type="AlphaFoldDB" id="A0AA36A2G7"/>
<protein>
    <recommendedName>
        <fullName evidence="4">RRM domain-containing protein</fullName>
    </recommendedName>
</protein>
<feature type="compositionally biased region" description="Basic and acidic residues" evidence="1">
    <location>
        <begin position="281"/>
        <end position="291"/>
    </location>
</feature>
<reference evidence="2" key="1">
    <citation type="submission" date="2023-04" db="EMBL/GenBank/DDBJ databases">
        <authorList>
            <person name="Vijverberg K."/>
            <person name="Xiong W."/>
            <person name="Schranz E."/>
        </authorList>
    </citation>
    <scope>NUCLEOTIDE SEQUENCE</scope>
</reference>
<accession>A0AA36A2G7</accession>
<proteinExistence type="predicted"/>
<dbReference type="SUPFAM" id="SSF54928">
    <property type="entry name" value="RNA-binding domain, RBD"/>
    <property type="match status" value="1"/>
</dbReference>
<evidence type="ECO:0000313" key="3">
    <source>
        <dbReference type="Proteomes" id="UP001177003"/>
    </source>
</evidence>
<gene>
    <name evidence="2" type="ORF">LSALG_LOCUS41221</name>
</gene>
<evidence type="ECO:0008006" key="4">
    <source>
        <dbReference type="Google" id="ProtNLM"/>
    </source>
</evidence>
<feature type="compositionally biased region" description="Acidic residues" evidence="1">
    <location>
        <begin position="292"/>
        <end position="306"/>
    </location>
</feature>
<organism evidence="2 3">
    <name type="scientific">Lactuca saligna</name>
    <name type="common">Willowleaf lettuce</name>
    <dbReference type="NCBI Taxonomy" id="75948"/>
    <lineage>
        <taxon>Eukaryota</taxon>
        <taxon>Viridiplantae</taxon>
        <taxon>Streptophyta</taxon>
        <taxon>Embryophyta</taxon>
        <taxon>Tracheophyta</taxon>
        <taxon>Spermatophyta</taxon>
        <taxon>Magnoliopsida</taxon>
        <taxon>eudicotyledons</taxon>
        <taxon>Gunneridae</taxon>
        <taxon>Pentapetalae</taxon>
        <taxon>asterids</taxon>
        <taxon>campanulids</taxon>
        <taxon>Asterales</taxon>
        <taxon>Asteraceae</taxon>
        <taxon>Cichorioideae</taxon>
        <taxon>Cichorieae</taxon>
        <taxon>Lactucinae</taxon>
        <taxon>Lactuca</taxon>
    </lineage>
</organism>
<evidence type="ECO:0000313" key="2">
    <source>
        <dbReference type="EMBL" id="CAI9302748.1"/>
    </source>
</evidence>
<feature type="region of interest" description="Disordered" evidence="1">
    <location>
        <begin position="276"/>
        <end position="313"/>
    </location>
</feature>
<dbReference type="Proteomes" id="UP001177003">
    <property type="component" value="Chromosome 9"/>
</dbReference>